<dbReference type="InterPro" id="IPR045630">
    <property type="entry name" value="DUF6316"/>
</dbReference>
<gene>
    <name evidence="2" type="ORF">EZI54_16225</name>
</gene>
<dbReference type="RefSeq" id="WP_131482932.1">
    <property type="nucleotide sequence ID" value="NZ_SJDL01000028.1"/>
</dbReference>
<keyword evidence="3" id="KW-1185">Reference proteome</keyword>
<dbReference type="Pfam" id="PF19837">
    <property type="entry name" value="DUF6316"/>
    <property type="match status" value="1"/>
</dbReference>
<evidence type="ECO:0000313" key="3">
    <source>
        <dbReference type="Proteomes" id="UP000313645"/>
    </source>
</evidence>
<feature type="domain" description="DUF6316" evidence="1">
    <location>
        <begin position="4"/>
        <end position="55"/>
    </location>
</feature>
<evidence type="ECO:0000259" key="1">
    <source>
        <dbReference type="Pfam" id="PF19837"/>
    </source>
</evidence>
<dbReference type="EMBL" id="SJDL01000028">
    <property type="protein sequence ID" value="TBW52185.1"/>
    <property type="molecule type" value="Genomic_DNA"/>
</dbReference>
<protein>
    <recommendedName>
        <fullName evidence="1">DUF6316 domain-containing protein</fullName>
    </recommendedName>
</protein>
<accession>A0ABY1ZHK2</accession>
<evidence type="ECO:0000313" key="2">
    <source>
        <dbReference type="EMBL" id="TBW52185.1"/>
    </source>
</evidence>
<sequence length="66" mass="7784">MVVRNGEAEKNWFRSERFSYVNGAWYFETREGVIKGPFENALEAELELNFYLQQTLSQPVRTGTDY</sequence>
<name>A0ABY1ZHK2_9GAMM</name>
<reference evidence="2 3" key="1">
    <citation type="submission" date="2019-02" db="EMBL/GenBank/DDBJ databases">
        <title>Marinobacter halodurans sp. nov., a marine bacterium isolated from sea tidal flat.</title>
        <authorList>
            <person name="Yoo Y."/>
            <person name="Lee D.W."/>
            <person name="Kim B.S."/>
            <person name="Kim J.-J."/>
        </authorList>
    </citation>
    <scope>NUCLEOTIDE SEQUENCE [LARGE SCALE GENOMIC DNA]</scope>
    <source>
        <strain evidence="2 3">YJ-S3-2</strain>
    </source>
</reference>
<proteinExistence type="predicted"/>
<organism evidence="2 3">
    <name type="scientific">Marinobacter halodurans</name>
    <dbReference type="NCBI Taxonomy" id="2528979"/>
    <lineage>
        <taxon>Bacteria</taxon>
        <taxon>Pseudomonadati</taxon>
        <taxon>Pseudomonadota</taxon>
        <taxon>Gammaproteobacteria</taxon>
        <taxon>Pseudomonadales</taxon>
        <taxon>Marinobacteraceae</taxon>
        <taxon>Marinobacter</taxon>
    </lineage>
</organism>
<comment type="caution">
    <text evidence="2">The sequence shown here is derived from an EMBL/GenBank/DDBJ whole genome shotgun (WGS) entry which is preliminary data.</text>
</comment>
<dbReference type="Proteomes" id="UP000313645">
    <property type="component" value="Unassembled WGS sequence"/>
</dbReference>